<protein>
    <recommendedName>
        <fullName evidence="2">RNase H type-1 domain-containing protein</fullName>
    </recommendedName>
</protein>
<feature type="region of interest" description="Disordered" evidence="1">
    <location>
        <begin position="293"/>
        <end position="317"/>
    </location>
</feature>
<reference evidence="3" key="1">
    <citation type="journal article" date="2022" name="Plant J.">
        <title>Strategies of tolerance reflected in two North American maple genomes.</title>
        <authorList>
            <person name="McEvoy S.L."/>
            <person name="Sezen U.U."/>
            <person name="Trouern-Trend A."/>
            <person name="McMahon S.M."/>
            <person name="Schaberg P.G."/>
            <person name="Yang J."/>
            <person name="Wegrzyn J.L."/>
            <person name="Swenson N.G."/>
        </authorList>
    </citation>
    <scope>NUCLEOTIDE SEQUENCE</scope>
    <source>
        <strain evidence="3">NS2018</strain>
    </source>
</reference>
<evidence type="ECO:0000313" key="4">
    <source>
        <dbReference type="Proteomes" id="UP001168877"/>
    </source>
</evidence>
<feature type="domain" description="RNase H type-1" evidence="2">
    <location>
        <begin position="84"/>
        <end position="206"/>
    </location>
</feature>
<evidence type="ECO:0000256" key="1">
    <source>
        <dbReference type="SAM" id="MobiDB-lite"/>
    </source>
</evidence>
<dbReference type="Proteomes" id="UP001168877">
    <property type="component" value="Unassembled WGS sequence"/>
</dbReference>
<comment type="caution">
    <text evidence="3">The sequence shown here is derived from an EMBL/GenBank/DDBJ whole genome shotgun (WGS) entry which is preliminary data.</text>
</comment>
<dbReference type="Pfam" id="PF13456">
    <property type="entry name" value="RVT_3"/>
    <property type="match status" value="1"/>
</dbReference>
<dbReference type="CDD" id="cd06222">
    <property type="entry name" value="RNase_H_like"/>
    <property type="match status" value="1"/>
</dbReference>
<reference evidence="3" key="2">
    <citation type="submission" date="2023-06" db="EMBL/GenBank/DDBJ databases">
        <authorList>
            <person name="Swenson N.G."/>
            <person name="Wegrzyn J.L."/>
            <person name="Mcevoy S.L."/>
        </authorList>
    </citation>
    <scope>NUCLEOTIDE SEQUENCE</scope>
    <source>
        <strain evidence="3">NS2018</strain>
        <tissue evidence="3">Leaf</tissue>
    </source>
</reference>
<accession>A0AA39VDB6</accession>
<keyword evidence="4" id="KW-1185">Reference proteome</keyword>
<gene>
    <name evidence="3" type="ORF">LWI29_008760</name>
</gene>
<dbReference type="InterPro" id="IPR052929">
    <property type="entry name" value="RNase_H-like_EbsB-rel"/>
</dbReference>
<dbReference type="GO" id="GO:0004523">
    <property type="term" value="F:RNA-DNA hybrid ribonuclease activity"/>
    <property type="evidence" value="ECO:0007669"/>
    <property type="project" value="InterPro"/>
</dbReference>
<sequence length="317" mass="35555">MIWVATVGNLETITKFITTAWLVWNNRNQTLFGAKTKSWGESWKKAALFLSDMKTTDAQAKATTNSPCEIKNWIPPNSGTFKVNVDAALDLERGKFGAGIVIRDHSGRILKAAALVFEGRVSVDIAEAKAVYEGLMLAKQSGLLPLSIESDSLTVVKLCNGEISTRSDVFNVISDIQIVVNREERILISHIPRICNRVAHEIARRAIGLDISVFFDAPFPPWLQMVALSDVLRKCGINGNEIMNVLQLKSGGPPVGKWKQALELDLIDSLLRFSSRIFTIILDLCTERERERERERHRERLAQRETDPSVPDLKNYK</sequence>
<dbReference type="PANTHER" id="PTHR47074:SF11">
    <property type="entry name" value="REVERSE TRANSCRIPTASE-LIKE PROTEIN"/>
    <property type="match status" value="1"/>
</dbReference>
<name>A0AA39VDB6_ACESA</name>
<dbReference type="EMBL" id="JAUESC010000386">
    <property type="protein sequence ID" value="KAK0575891.1"/>
    <property type="molecule type" value="Genomic_DNA"/>
</dbReference>
<dbReference type="GO" id="GO:0003676">
    <property type="term" value="F:nucleic acid binding"/>
    <property type="evidence" value="ECO:0007669"/>
    <property type="project" value="InterPro"/>
</dbReference>
<dbReference type="SUPFAM" id="SSF53098">
    <property type="entry name" value="Ribonuclease H-like"/>
    <property type="match status" value="1"/>
</dbReference>
<dbReference type="InterPro" id="IPR036397">
    <property type="entry name" value="RNaseH_sf"/>
</dbReference>
<dbReference type="InterPro" id="IPR044730">
    <property type="entry name" value="RNase_H-like_dom_plant"/>
</dbReference>
<evidence type="ECO:0000313" key="3">
    <source>
        <dbReference type="EMBL" id="KAK0575891.1"/>
    </source>
</evidence>
<feature type="compositionally biased region" description="Basic and acidic residues" evidence="1">
    <location>
        <begin position="293"/>
        <end position="307"/>
    </location>
</feature>
<organism evidence="3 4">
    <name type="scientific">Acer saccharum</name>
    <name type="common">Sugar maple</name>
    <dbReference type="NCBI Taxonomy" id="4024"/>
    <lineage>
        <taxon>Eukaryota</taxon>
        <taxon>Viridiplantae</taxon>
        <taxon>Streptophyta</taxon>
        <taxon>Embryophyta</taxon>
        <taxon>Tracheophyta</taxon>
        <taxon>Spermatophyta</taxon>
        <taxon>Magnoliopsida</taxon>
        <taxon>eudicotyledons</taxon>
        <taxon>Gunneridae</taxon>
        <taxon>Pentapetalae</taxon>
        <taxon>rosids</taxon>
        <taxon>malvids</taxon>
        <taxon>Sapindales</taxon>
        <taxon>Sapindaceae</taxon>
        <taxon>Hippocastanoideae</taxon>
        <taxon>Acereae</taxon>
        <taxon>Acer</taxon>
    </lineage>
</organism>
<dbReference type="InterPro" id="IPR012337">
    <property type="entry name" value="RNaseH-like_sf"/>
</dbReference>
<evidence type="ECO:0000259" key="2">
    <source>
        <dbReference type="Pfam" id="PF13456"/>
    </source>
</evidence>
<dbReference type="PANTHER" id="PTHR47074">
    <property type="entry name" value="BNAC02G40300D PROTEIN"/>
    <property type="match status" value="1"/>
</dbReference>
<dbReference type="Gene3D" id="3.30.420.10">
    <property type="entry name" value="Ribonuclease H-like superfamily/Ribonuclease H"/>
    <property type="match status" value="1"/>
</dbReference>
<dbReference type="InterPro" id="IPR002156">
    <property type="entry name" value="RNaseH_domain"/>
</dbReference>
<dbReference type="AlphaFoldDB" id="A0AA39VDB6"/>
<proteinExistence type="predicted"/>